<dbReference type="Gene3D" id="3.30.70.1060">
    <property type="entry name" value="Dimeric alpha+beta barrel"/>
    <property type="match status" value="1"/>
</dbReference>
<dbReference type="EMBL" id="BRXW01000214">
    <property type="protein sequence ID" value="GMI14514.1"/>
    <property type="molecule type" value="Genomic_DNA"/>
</dbReference>
<name>A0A9W7FKZ9_9STRA</name>
<comment type="caution">
    <text evidence="3">The sequence shown here is derived from an EMBL/GenBank/DDBJ whole genome shotgun (WGS) entry which is preliminary data.</text>
</comment>
<dbReference type="SUPFAM" id="SSF54909">
    <property type="entry name" value="Dimeric alpha+beta barrel"/>
    <property type="match status" value="1"/>
</dbReference>
<evidence type="ECO:0000259" key="2">
    <source>
        <dbReference type="Pfam" id="PF03795"/>
    </source>
</evidence>
<dbReference type="AlphaFoldDB" id="A0A9W7FKZ9"/>
<evidence type="ECO:0000313" key="4">
    <source>
        <dbReference type="Proteomes" id="UP001165122"/>
    </source>
</evidence>
<dbReference type="InterPro" id="IPR005545">
    <property type="entry name" value="YCII"/>
</dbReference>
<feature type="domain" description="YCII-related" evidence="2">
    <location>
        <begin position="324"/>
        <end position="409"/>
    </location>
</feature>
<dbReference type="Pfam" id="PF03795">
    <property type="entry name" value="YCII"/>
    <property type="match status" value="1"/>
</dbReference>
<reference evidence="4" key="1">
    <citation type="journal article" date="2023" name="Commun. Biol.">
        <title>Genome analysis of Parmales, the sister group of diatoms, reveals the evolutionary specialization of diatoms from phago-mixotrophs to photoautotrophs.</title>
        <authorList>
            <person name="Ban H."/>
            <person name="Sato S."/>
            <person name="Yoshikawa S."/>
            <person name="Yamada K."/>
            <person name="Nakamura Y."/>
            <person name="Ichinomiya M."/>
            <person name="Sato N."/>
            <person name="Blanc-Mathieu R."/>
            <person name="Endo H."/>
            <person name="Kuwata A."/>
            <person name="Ogata H."/>
        </authorList>
    </citation>
    <scope>NUCLEOTIDE SEQUENCE [LARGE SCALE GENOMIC DNA]</scope>
    <source>
        <strain evidence="4">NIES 3700</strain>
    </source>
</reference>
<dbReference type="OrthoDB" id="199376at2759"/>
<protein>
    <recommendedName>
        <fullName evidence="2">YCII-related domain-containing protein</fullName>
    </recommendedName>
</protein>
<evidence type="ECO:0000313" key="3">
    <source>
        <dbReference type="EMBL" id="GMI14514.1"/>
    </source>
</evidence>
<keyword evidence="4" id="KW-1185">Reference proteome</keyword>
<organism evidence="3 4">
    <name type="scientific">Triparma laevis f. longispina</name>
    <dbReference type="NCBI Taxonomy" id="1714387"/>
    <lineage>
        <taxon>Eukaryota</taxon>
        <taxon>Sar</taxon>
        <taxon>Stramenopiles</taxon>
        <taxon>Ochrophyta</taxon>
        <taxon>Bolidophyceae</taxon>
        <taxon>Parmales</taxon>
        <taxon>Triparmaceae</taxon>
        <taxon>Triparma</taxon>
    </lineage>
</organism>
<sequence length="454" mass="51048">MTAASIPLQLQMILGLGLVFTGLSFTYPKAPFVNPSPSSSRCRGRWQRLYGPAQYTPRSPLTMSIEDGMELDGDIVDSLYDLTEDTPDIVEEEEEEDEQPKKKKRKTSQRVPNENDWYFDKLYLAENETDVEQVATTEWSPPASFYDSETPELEKFPYVAMWVDADLGLGEAPKETRTTFDAHTNHVAWARELSRDKNSGVMFDWSHQLLSEDLSEEAGTMVCVRVNTNKIQDSSAGGSNYERFEEVLKNEPQLASSFNSNVDLKKLKIFRWKRVTTEPLLNVDDGKVLDLETLYDEHEDDYKGEMYSGKKELVPDLPTSLPTAILCFDKTSGVDGVRASTRPSHLEYLKNSGRVISAGPIFSVDATDDEKPIGSLVLANVEGVQGGRDFAANDPYALAELFEEVYVARYNKADVSGKYNAPNKYDPNAIDVVNHKIGLEGDERFLEEDTPWLV</sequence>
<proteinExistence type="predicted"/>
<gene>
    <name evidence="3" type="ORF">TrLO_g4889</name>
</gene>
<feature type="region of interest" description="Disordered" evidence="1">
    <location>
        <begin position="90"/>
        <end position="110"/>
    </location>
</feature>
<dbReference type="Proteomes" id="UP001165122">
    <property type="component" value="Unassembled WGS sequence"/>
</dbReference>
<evidence type="ECO:0000256" key="1">
    <source>
        <dbReference type="SAM" id="MobiDB-lite"/>
    </source>
</evidence>
<accession>A0A9W7FKZ9</accession>
<dbReference type="InterPro" id="IPR011008">
    <property type="entry name" value="Dimeric_a/b-barrel"/>
</dbReference>